<evidence type="ECO:0000313" key="9">
    <source>
        <dbReference type="EMBL" id="GAA0582062.1"/>
    </source>
</evidence>
<reference evidence="9 10" key="1">
    <citation type="journal article" date="2019" name="Int. J. Syst. Evol. Microbiol.">
        <title>The Global Catalogue of Microorganisms (GCM) 10K type strain sequencing project: providing services to taxonomists for standard genome sequencing and annotation.</title>
        <authorList>
            <consortium name="The Broad Institute Genomics Platform"/>
            <consortium name="The Broad Institute Genome Sequencing Center for Infectious Disease"/>
            <person name="Wu L."/>
            <person name="Ma J."/>
        </authorList>
    </citation>
    <scope>NUCLEOTIDE SEQUENCE [LARGE SCALE GENOMIC DNA]</scope>
    <source>
        <strain evidence="9 10">JCM 15089</strain>
    </source>
</reference>
<evidence type="ECO:0000256" key="5">
    <source>
        <dbReference type="ARBA" id="ARBA00023237"/>
    </source>
</evidence>
<feature type="region of interest" description="Disordered" evidence="7">
    <location>
        <begin position="24"/>
        <end position="47"/>
    </location>
</feature>
<dbReference type="InterPro" id="IPR032831">
    <property type="entry name" value="LptM_cons"/>
</dbReference>
<keyword evidence="4" id="KW-0564">Palmitate</keyword>
<dbReference type="Proteomes" id="UP001499951">
    <property type="component" value="Unassembled WGS sequence"/>
</dbReference>
<evidence type="ECO:0000256" key="1">
    <source>
        <dbReference type="ARBA" id="ARBA00004459"/>
    </source>
</evidence>
<name>A0ABN1F4D5_9PROT</name>
<evidence type="ECO:0000256" key="4">
    <source>
        <dbReference type="ARBA" id="ARBA00023139"/>
    </source>
</evidence>
<feature type="signal peptide" evidence="8">
    <location>
        <begin position="1"/>
        <end position="16"/>
    </location>
</feature>
<accession>A0ABN1F4D5</accession>
<evidence type="ECO:0000256" key="8">
    <source>
        <dbReference type="SAM" id="SignalP"/>
    </source>
</evidence>
<proteinExistence type="predicted"/>
<evidence type="ECO:0000256" key="2">
    <source>
        <dbReference type="ARBA" id="ARBA00022729"/>
    </source>
</evidence>
<organism evidence="9 10">
    <name type="scientific">Rhizomicrobium electricum</name>
    <dbReference type="NCBI Taxonomy" id="480070"/>
    <lineage>
        <taxon>Bacteria</taxon>
        <taxon>Pseudomonadati</taxon>
        <taxon>Pseudomonadota</taxon>
        <taxon>Alphaproteobacteria</taxon>
        <taxon>Micropepsales</taxon>
        <taxon>Micropepsaceae</taxon>
        <taxon>Rhizomicrobium</taxon>
    </lineage>
</organism>
<dbReference type="RefSeq" id="WP_166935225.1">
    <property type="nucleotide sequence ID" value="NZ_BAAADD010000009.1"/>
</dbReference>
<feature type="chain" id="PRO_5045115190" description="Lipoprotein" evidence="8">
    <location>
        <begin position="17"/>
        <end position="47"/>
    </location>
</feature>
<protein>
    <recommendedName>
        <fullName evidence="11">Lipoprotein</fullName>
    </recommendedName>
</protein>
<comment type="subcellular location">
    <subcellularLocation>
        <location evidence="1">Cell outer membrane</location>
        <topology evidence="1">Lipid-anchor</topology>
    </subcellularLocation>
</comment>
<keyword evidence="2 8" id="KW-0732">Signal</keyword>
<keyword evidence="6" id="KW-0449">Lipoprotein</keyword>
<evidence type="ECO:0000256" key="3">
    <source>
        <dbReference type="ARBA" id="ARBA00023136"/>
    </source>
</evidence>
<evidence type="ECO:0000313" key="10">
    <source>
        <dbReference type="Proteomes" id="UP001499951"/>
    </source>
</evidence>
<gene>
    <name evidence="9" type="ORF">GCM10008942_33710</name>
</gene>
<dbReference type="EMBL" id="BAAADD010000009">
    <property type="protein sequence ID" value="GAA0582062.1"/>
    <property type="molecule type" value="Genomic_DNA"/>
</dbReference>
<dbReference type="PROSITE" id="PS51257">
    <property type="entry name" value="PROKAR_LIPOPROTEIN"/>
    <property type="match status" value="1"/>
</dbReference>
<sequence>MKLRMLIAFAAALALAGCGVKSDLEKPAASTQKAEKDPSKPPSQLGR</sequence>
<keyword evidence="3" id="KW-0472">Membrane</keyword>
<dbReference type="NCBIfam" id="NF047847">
    <property type="entry name" value="SS_mature_LptM"/>
    <property type="match status" value="1"/>
</dbReference>
<keyword evidence="10" id="KW-1185">Reference proteome</keyword>
<evidence type="ECO:0008006" key="11">
    <source>
        <dbReference type="Google" id="ProtNLM"/>
    </source>
</evidence>
<keyword evidence="5" id="KW-0998">Cell outer membrane</keyword>
<evidence type="ECO:0000256" key="6">
    <source>
        <dbReference type="ARBA" id="ARBA00023288"/>
    </source>
</evidence>
<evidence type="ECO:0000256" key="7">
    <source>
        <dbReference type="SAM" id="MobiDB-lite"/>
    </source>
</evidence>
<comment type="caution">
    <text evidence="9">The sequence shown here is derived from an EMBL/GenBank/DDBJ whole genome shotgun (WGS) entry which is preliminary data.</text>
</comment>